<dbReference type="InterPro" id="IPR003425">
    <property type="entry name" value="CCB3/YggT"/>
</dbReference>
<dbReference type="AlphaFoldDB" id="A0A1X9N7R6"/>
<dbReference type="Proteomes" id="UP000193450">
    <property type="component" value="Chromosome"/>
</dbReference>
<evidence type="ECO:0000313" key="4">
    <source>
        <dbReference type="Proteomes" id="UP000193450"/>
    </source>
</evidence>
<accession>A0A1X9N7R6</accession>
<keyword evidence="2" id="KW-1133">Transmembrane helix</keyword>
<evidence type="ECO:0000313" key="3">
    <source>
        <dbReference type="EMBL" id="ARN73726.1"/>
    </source>
</evidence>
<keyword evidence="2" id="KW-0812">Transmembrane</keyword>
<feature type="transmembrane region" description="Helical" evidence="2">
    <location>
        <begin position="68"/>
        <end position="92"/>
    </location>
</feature>
<proteinExistence type="inferred from homology"/>
<evidence type="ECO:0000256" key="1">
    <source>
        <dbReference type="ARBA" id="ARBA00010894"/>
    </source>
</evidence>
<dbReference type="OrthoDB" id="9806665at2"/>
<keyword evidence="2" id="KW-0472">Membrane</keyword>
<feature type="transmembrane region" description="Helical" evidence="2">
    <location>
        <begin position="98"/>
        <end position="127"/>
    </location>
</feature>
<name>A0A1X9N7R6_9GAMM</name>
<reference evidence="3 4" key="1">
    <citation type="submission" date="2016-11" db="EMBL/GenBank/DDBJ databases">
        <title>Trade-off between light-utilization and light-protection in marine flavobacteria.</title>
        <authorList>
            <person name="Kumagai Y."/>
        </authorList>
    </citation>
    <scope>NUCLEOTIDE SEQUENCE [LARGE SCALE GENOMIC DNA]</scope>
    <source>
        <strain evidence="3 4">NBRC 107125</strain>
    </source>
</reference>
<dbReference type="PANTHER" id="PTHR33219:SF14">
    <property type="entry name" value="PROTEIN COFACTOR ASSEMBLY OF COMPLEX C SUBUNIT B CCB3, CHLOROPLASTIC-RELATED"/>
    <property type="match status" value="1"/>
</dbReference>
<dbReference type="KEGG" id="osg:BST96_06125"/>
<organism evidence="3 4">
    <name type="scientific">Oceanicoccus sagamiensis</name>
    <dbReference type="NCBI Taxonomy" id="716816"/>
    <lineage>
        <taxon>Bacteria</taxon>
        <taxon>Pseudomonadati</taxon>
        <taxon>Pseudomonadota</taxon>
        <taxon>Gammaproteobacteria</taxon>
        <taxon>Cellvibrionales</taxon>
        <taxon>Spongiibacteraceae</taxon>
        <taxon>Oceanicoccus</taxon>
    </lineage>
</organism>
<dbReference type="Pfam" id="PF02325">
    <property type="entry name" value="CCB3_YggT"/>
    <property type="match status" value="2"/>
</dbReference>
<dbReference type="PANTHER" id="PTHR33219">
    <property type="entry name" value="YLMG HOMOLOG PROTEIN 2, CHLOROPLASTIC"/>
    <property type="match status" value="1"/>
</dbReference>
<evidence type="ECO:0000256" key="2">
    <source>
        <dbReference type="SAM" id="Phobius"/>
    </source>
</evidence>
<feature type="transmembrane region" description="Helical" evidence="2">
    <location>
        <begin position="12"/>
        <end position="29"/>
    </location>
</feature>
<dbReference type="GO" id="GO:0016020">
    <property type="term" value="C:membrane"/>
    <property type="evidence" value="ECO:0007669"/>
    <property type="project" value="InterPro"/>
</dbReference>
<dbReference type="STRING" id="716816.BST96_06125"/>
<gene>
    <name evidence="3" type="ORF">BST96_06125</name>
</gene>
<keyword evidence="4" id="KW-1185">Reference proteome</keyword>
<protein>
    <submittedName>
        <fullName evidence="3">YggT family protein</fullName>
    </submittedName>
</protein>
<dbReference type="RefSeq" id="WP_085757842.1">
    <property type="nucleotide sequence ID" value="NZ_CP019343.1"/>
</dbReference>
<feature type="transmembrane region" description="Helical" evidence="2">
    <location>
        <begin position="157"/>
        <end position="178"/>
    </location>
</feature>
<dbReference type="EMBL" id="CP019343">
    <property type="protein sequence ID" value="ARN73726.1"/>
    <property type="molecule type" value="Genomic_DNA"/>
</dbReference>
<comment type="similarity">
    <text evidence="1">Belongs to the YggT family.</text>
</comment>
<sequence length="195" mass="21091">MGALQDIGNLLIQTFFNLYILALLLRLLLQVARADFYNPISQFLVKATQPVLKPVRGKIPSIGSIDTATLVIVLLLQIIATALLVVIQGYAIPNPLSLLIWGALGTVGMVINIYFVAILASIILSWVAPGSYNPAILLLHQLTEPVMKPFRKLLPSMGGLDLSPIFVFLTINILQIILNHLAASTGLPTAYVIGI</sequence>